<dbReference type="EMBL" id="ANAH02000007">
    <property type="protein sequence ID" value="EPX62317.1"/>
    <property type="molecule type" value="Genomic_DNA"/>
</dbReference>
<organism evidence="1 2">
    <name type="scientific">Cystobacter fuscus (strain ATCC 25194 / DSM 2262 / NBRC 100088 / M29)</name>
    <dbReference type="NCBI Taxonomy" id="1242864"/>
    <lineage>
        <taxon>Bacteria</taxon>
        <taxon>Pseudomonadati</taxon>
        <taxon>Myxococcota</taxon>
        <taxon>Myxococcia</taxon>
        <taxon>Myxococcales</taxon>
        <taxon>Cystobacterineae</taxon>
        <taxon>Archangiaceae</taxon>
        <taxon>Cystobacter</taxon>
    </lineage>
</organism>
<dbReference type="AlphaFoldDB" id="S9PIS6"/>
<proteinExistence type="predicted"/>
<protein>
    <submittedName>
        <fullName evidence="1">Uncharacterized protein</fullName>
    </submittedName>
</protein>
<evidence type="ECO:0000313" key="1">
    <source>
        <dbReference type="EMBL" id="EPX62317.1"/>
    </source>
</evidence>
<name>S9PIS6_CYSF2</name>
<dbReference type="Pfam" id="PF16138">
    <property type="entry name" value="DUF4846"/>
    <property type="match status" value="1"/>
</dbReference>
<sequence length="103" mass="11428">MLHHPPYRTLPLLLLQSFPARQSRQLQFHRLGPFPCEAPLTRHVLASPFAPALRPVEPLEHSARRPQQFVLGGSPGHTVMVLDVARDAEGRRVALLGQGFTPA</sequence>
<reference evidence="1" key="1">
    <citation type="submission" date="2013-05" db="EMBL/GenBank/DDBJ databases">
        <title>Genome assembly of Cystobacter fuscus DSM 2262.</title>
        <authorList>
            <person name="Sharma G."/>
            <person name="Khatri I."/>
            <person name="Kaur C."/>
            <person name="Mayilraj S."/>
            <person name="Subramanian S."/>
        </authorList>
    </citation>
    <scope>NUCLEOTIDE SEQUENCE [LARGE SCALE GENOMIC DNA]</scope>
    <source>
        <strain evidence="1">DSM 2262</strain>
    </source>
</reference>
<comment type="caution">
    <text evidence="1">The sequence shown here is derived from an EMBL/GenBank/DDBJ whole genome shotgun (WGS) entry which is preliminary data.</text>
</comment>
<gene>
    <name evidence="1" type="ORF">D187_008504</name>
</gene>
<accession>S9PIS6</accession>
<dbReference type="InterPro" id="IPR032315">
    <property type="entry name" value="DUF4846"/>
</dbReference>
<dbReference type="Proteomes" id="UP000011682">
    <property type="component" value="Unassembled WGS sequence"/>
</dbReference>
<evidence type="ECO:0000313" key="2">
    <source>
        <dbReference type="Proteomes" id="UP000011682"/>
    </source>
</evidence>
<keyword evidence="2" id="KW-1185">Reference proteome</keyword>